<protein>
    <recommendedName>
        <fullName evidence="2">Fatty acid hydroxylase domain-containing protein</fullName>
    </recommendedName>
</protein>
<reference evidence="3" key="1">
    <citation type="submission" date="2023-08" db="EMBL/GenBank/DDBJ databases">
        <title>Black Yeasts Isolated from many extreme environments.</title>
        <authorList>
            <person name="Coleine C."/>
            <person name="Stajich J.E."/>
            <person name="Selbmann L."/>
        </authorList>
    </citation>
    <scope>NUCLEOTIDE SEQUENCE</scope>
    <source>
        <strain evidence="3">CCFEE 5401</strain>
    </source>
</reference>
<name>A0AAN7TE00_9PEZI</name>
<dbReference type="GO" id="GO:0008610">
    <property type="term" value="P:lipid biosynthetic process"/>
    <property type="evidence" value="ECO:0007669"/>
    <property type="project" value="InterPro"/>
</dbReference>
<accession>A0AAN7TE00</accession>
<dbReference type="InterPro" id="IPR006694">
    <property type="entry name" value="Fatty_acid_hydroxylase"/>
</dbReference>
<proteinExistence type="predicted"/>
<sequence length="198" mass="21798">MNWPTKAWHSRWQHSITIPFSLVAAYDHPINYLLAQWLPLFVPAYLFRYHVLEWHIFLAVASFEDLFVYSGYAVLPSAIILPGMARRTEAHFESVKSGRKVGNFGQLGVLDLCCGTTCSHEGDVVEDAQSEVRKHRLQERAGGAVKGAFSGLLSGGEDGSQSAADGASDVHDRDAEDDEIAGGKPRQRRSGRRTGGRS</sequence>
<dbReference type="GO" id="GO:0005506">
    <property type="term" value="F:iron ion binding"/>
    <property type="evidence" value="ECO:0007669"/>
    <property type="project" value="InterPro"/>
</dbReference>
<dbReference type="Proteomes" id="UP001310890">
    <property type="component" value="Unassembled WGS sequence"/>
</dbReference>
<dbReference type="Pfam" id="PF04116">
    <property type="entry name" value="FA_hydroxylase"/>
    <property type="match status" value="1"/>
</dbReference>
<feature type="domain" description="Fatty acid hydroxylase" evidence="2">
    <location>
        <begin position="7"/>
        <end position="116"/>
    </location>
</feature>
<evidence type="ECO:0000313" key="4">
    <source>
        <dbReference type="Proteomes" id="UP001310890"/>
    </source>
</evidence>
<feature type="region of interest" description="Disordered" evidence="1">
    <location>
        <begin position="152"/>
        <end position="198"/>
    </location>
</feature>
<gene>
    <name evidence="3" type="ORF">LTR62_006070</name>
</gene>
<dbReference type="AlphaFoldDB" id="A0AAN7TE00"/>
<evidence type="ECO:0000259" key="2">
    <source>
        <dbReference type="Pfam" id="PF04116"/>
    </source>
</evidence>
<organism evidence="3 4">
    <name type="scientific">Meristemomyces frigidus</name>
    <dbReference type="NCBI Taxonomy" id="1508187"/>
    <lineage>
        <taxon>Eukaryota</taxon>
        <taxon>Fungi</taxon>
        <taxon>Dikarya</taxon>
        <taxon>Ascomycota</taxon>
        <taxon>Pezizomycotina</taxon>
        <taxon>Dothideomycetes</taxon>
        <taxon>Dothideomycetidae</taxon>
        <taxon>Mycosphaerellales</taxon>
        <taxon>Teratosphaeriaceae</taxon>
        <taxon>Meristemomyces</taxon>
    </lineage>
</organism>
<dbReference type="EMBL" id="JAVRRL010000050">
    <property type="protein sequence ID" value="KAK5110362.1"/>
    <property type="molecule type" value="Genomic_DNA"/>
</dbReference>
<comment type="caution">
    <text evidence="3">The sequence shown here is derived from an EMBL/GenBank/DDBJ whole genome shotgun (WGS) entry which is preliminary data.</text>
</comment>
<dbReference type="GO" id="GO:0016491">
    <property type="term" value="F:oxidoreductase activity"/>
    <property type="evidence" value="ECO:0007669"/>
    <property type="project" value="InterPro"/>
</dbReference>
<feature type="compositionally biased region" description="Basic residues" evidence="1">
    <location>
        <begin position="185"/>
        <end position="198"/>
    </location>
</feature>
<evidence type="ECO:0000313" key="3">
    <source>
        <dbReference type="EMBL" id="KAK5110362.1"/>
    </source>
</evidence>
<evidence type="ECO:0000256" key="1">
    <source>
        <dbReference type="SAM" id="MobiDB-lite"/>
    </source>
</evidence>